<evidence type="ECO:0000256" key="1">
    <source>
        <dbReference type="ARBA" id="ARBA00022649"/>
    </source>
</evidence>
<dbReference type="OrthoDB" id="7173315at2"/>
<dbReference type="RefSeq" id="WP_130275723.1">
    <property type="nucleotide sequence ID" value="NZ_SGXG01000001.1"/>
</dbReference>
<dbReference type="PIRSF" id="PIRSF029218">
    <property type="entry name" value="ParE"/>
    <property type="match status" value="1"/>
</dbReference>
<dbReference type="Proteomes" id="UP000292209">
    <property type="component" value="Unassembled WGS sequence"/>
</dbReference>
<gene>
    <name evidence="4" type="ORF">BC751_2459</name>
</gene>
<keyword evidence="3" id="KW-0472">Membrane</keyword>
<evidence type="ECO:0000313" key="5">
    <source>
        <dbReference type="Proteomes" id="UP000292209"/>
    </source>
</evidence>
<dbReference type="Pfam" id="PF05016">
    <property type="entry name" value="ParE_toxin"/>
    <property type="match status" value="1"/>
</dbReference>
<evidence type="ECO:0000256" key="3">
    <source>
        <dbReference type="SAM" id="Phobius"/>
    </source>
</evidence>
<dbReference type="EMBL" id="SGXG01000001">
    <property type="protein sequence ID" value="RZS96864.1"/>
    <property type="molecule type" value="Genomic_DNA"/>
</dbReference>
<sequence length="101" mass="11967">MAKYKLSIQAERDLASIFEYGIFQFGLNQAQYFLMEIEQTFEGLSRFNMSGIDVSELYLGLRKYAFKSHLIFYLPTTYGVFIVRVLHQSRDYMRSSFEDFV</sequence>
<reference evidence="4 5" key="1">
    <citation type="submission" date="2019-02" db="EMBL/GenBank/DDBJ databases">
        <title>Genomic Encyclopedia of Archaeal and Bacterial Type Strains, Phase II (KMG-II): from individual species to whole genera.</title>
        <authorList>
            <person name="Goeker M."/>
        </authorList>
    </citation>
    <scope>NUCLEOTIDE SEQUENCE [LARGE SCALE GENOMIC DNA]</scope>
    <source>
        <strain evidence="4 5">DSM 21411</strain>
    </source>
</reference>
<name>A0A4Q7P9L0_9BACT</name>
<protein>
    <recommendedName>
        <fullName evidence="2">Toxin</fullName>
    </recommendedName>
</protein>
<dbReference type="Gene3D" id="3.30.2310.20">
    <property type="entry name" value="RelE-like"/>
    <property type="match status" value="1"/>
</dbReference>
<keyword evidence="5" id="KW-1185">Reference proteome</keyword>
<dbReference type="InterPro" id="IPR007712">
    <property type="entry name" value="RelE/ParE_toxin"/>
</dbReference>
<keyword evidence="1" id="KW-1277">Toxin-antitoxin system</keyword>
<evidence type="ECO:0000256" key="2">
    <source>
        <dbReference type="PIRNR" id="PIRNR029218"/>
    </source>
</evidence>
<dbReference type="InterPro" id="IPR035093">
    <property type="entry name" value="RelE/ParE_toxin_dom_sf"/>
</dbReference>
<accession>A0A4Q7P9L0</accession>
<dbReference type="InterPro" id="IPR028344">
    <property type="entry name" value="ParE1/4"/>
</dbReference>
<proteinExistence type="inferred from homology"/>
<comment type="caution">
    <text evidence="4">The sequence shown here is derived from an EMBL/GenBank/DDBJ whole genome shotgun (WGS) entry which is preliminary data.</text>
</comment>
<organism evidence="4 5">
    <name type="scientific">Cecembia calidifontis</name>
    <dbReference type="NCBI Taxonomy" id="1187080"/>
    <lineage>
        <taxon>Bacteria</taxon>
        <taxon>Pseudomonadati</taxon>
        <taxon>Bacteroidota</taxon>
        <taxon>Cytophagia</taxon>
        <taxon>Cytophagales</taxon>
        <taxon>Cyclobacteriaceae</taxon>
        <taxon>Cecembia</taxon>
    </lineage>
</organism>
<comment type="similarity">
    <text evidence="2">Belongs to the RelE toxin family.</text>
</comment>
<keyword evidence="3" id="KW-0812">Transmembrane</keyword>
<keyword evidence="3" id="KW-1133">Transmembrane helix</keyword>
<feature type="transmembrane region" description="Helical" evidence="3">
    <location>
        <begin position="70"/>
        <end position="87"/>
    </location>
</feature>
<evidence type="ECO:0000313" key="4">
    <source>
        <dbReference type="EMBL" id="RZS96864.1"/>
    </source>
</evidence>
<dbReference type="AlphaFoldDB" id="A0A4Q7P9L0"/>